<name>A0A6N7J2B0_9FIRM</name>
<keyword evidence="3 6" id="KW-0812">Transmembrane</keyword>
<dbReference type="Pfam" id="PF02588">
    <property type="entry name" value="YitT_membrane"/>
    <property type="match status" value="1"/>
</dbReference>
<evidence type="ECO:0000313" key="9">
    <source>
        <dbReference type="Proteomes" id="UP000460257"/>
    </source>
</evidence>
<keyword evidence="5 6" id="KW-0472">Membrane</keyword>
<dbReference type="InterPro" id="IPR003740">
    <property type="entry name" value="YitT"/>
</dbReference>
<dbReference type="PANTHER" id="PTHR33545:SF5">
    <property type="entry name" value="UPF0750 MEMBRANE PROTEIN YITT"/>
    <property type="match status" value="1"/>
</dbReference>
<evidence type="ECO:0000256" key="4">
    <source>
        <dbReference type="ARBA" id="ARBA00022989"/>
    </source>
</evidence>
<feature type="transmembrane region" description="Helical" evidence="6">
    <location>
        <begin position="113"/>
        <end position="131"/>
    </location>
</feature>
<dbReference type="Gene3D" id="3.30.70.120">
    <property type="match status" value="1"/>
</dbReference>
<gene>
    <name evidence="8" type="ORF">FRC54_10025</name>
</gene>
<comment type="caution">
    <text evidence="8">The sequence shown here is derived from an EMBL/GenBank/DDBJ whole genome shotgun (WGS) entry which is preliminary data.</text>
</comment>
<dbReference type="AlphaFoldDB" id="A0A6N7J2B0"/>
<sequence length="287" mass="31467">MEKIRKNTIIKQFFVIVASSLLMAININTFVSTGGLVPGGATGLALLIQRSFAKFAKVAIPYTPLNLAINAIPIYIGFRFIGKKFTGSSLFVIALSSVLTDFLPKYVITYDTLLISIFGGIINGVAISLCLRNDTTTGGTDFISIFISQRTGRDSFNVILGINVVILLVSGLLFGWDKALYSIIFQFATTQVEHIMYRNYQQVTLLIITKIPDAVCAMIYAETDHGGTIVDGLGSHEKNKRKIVYSVIGAAEEARVIKKVKEIDPAAFCNVIRTEKIAGKFFLQPHD</sequence>
<dbReference type="InterPro" id="IPR015867">
    <property type="entry name" value="N-reg_PII/ATP_PRibTrfase_C"/>
</dbReference>
<keyword evidence="2" id="KW-1003">Cell membrane</keyword>
<evidence type="ECO:0000256" key="1">
    <source>
        <dbReference type="ARBA" id="ARBA00004651"/>
    </source>
</evidence>
<dbReference type="Proteomes" id="UP000460257">
    <property type="component" value="Unassembled WGS sequence"/>
</dbReference>
<dbReference type="InterPro" id="IPR051461">
    <property type="entry name" value="UPF0750_membrane"/>
</dbReference>
<keyword evidence="4 6" id="KW-1133">Transmembrane helix</keyword>
<feature type="domain" description="DUF2179" evidence="7">
    <location>
        <begin position="225"/>
        <end position="279"/>
    </location>
</feature>
<evidence type="ECO:0000259" key="7">
    <source>
        <dbReference type="Pfam" id="PF10035"/>
    </source>
</evidence>
<dbReference type="InterPro" id="IPR019264">
    <property type="entry name" value="DUF2179"/>
</dbReference>
<organism evidence="8 9">
    <name type="scientific">Candidatus Weimeria bifida</name>
    <dbReference type="NCBI Taxonomy" id="2599074"/>
    <lineage>
        <taxon>Bacteria</taxon>
        <taxon>Bacillati</taxon>
        <taxon>Bacillota</taxon>
        <taxon>Clostridia</taxon>
        <taxon>Lachnospirales</taxon>
        <taxon>Lachnospiraceae</taxon>
        <taxon>Candidatus Weimeria</taxon>
    </lineage>
</organism>
<comment type="subcellular location">
    <subcellularLocation>
        <location evidence="1">Cell membrane</location>
        <topology evidence="1">Multi-pass membrane protein</topology>
    </subcellularLocation>
</comment>
<evidence type="ECO:0000256" key="3">
    <source>
        <dbReference type="ARBA" id="ARBA00022692"/>
    </source>
</evidence>
<feature type="transmembrane region" description="Helical" evidence="6">
    <location>
        <begin position="90"/>
        <end position="107"/>
    </location>
</feature>
<feature type="transmembrane region" description="Helical" evidence="6">
    <location>
        <begin position="12"/>
        <end position="31"/>
    </location>
</feature>
<accession>A0A6N7J2B0</accession>
<evidence type="ECO:0000256" key="6">
    <source>
        <dbReference type="SAM" id="Phobius"/>
    </source>
</evidence>
<dbReference type="PIRSF" id="PIRSF006483">
    <property type="entry name" value="Membrane_protein_YitT"/>
    <property type="match status" value="1"/>
</dbReference>
<dbReference type="PANTHER" id="PTHR33545">
    <property type="entry name" value="UPF0750 MEMBRANE PROTEIN YITT-RELATED"/>
    <property type="match status" value="1"/>
</dbReference>
<evidence type="ECO:0000256" key="5">
    <source>
        <dbReference type="ARBA" id="ARBA00023136"/>
    </source>
</evidence>
<reference evidence="8" key="1">
    <citation type="journal article" date="2020" name="Appl. Environ. Microbiol.">
        <title>Medium-Chain Fatty Acid Synthesis by 'Candidatus Weimeria bifida' gen. nov., sp. nov., and 'Candidatus Pseudoramibacter fermentans' sp. nov.</title>
        <authorList>
            <person name="Scarborough M.J."/>
            <person name="Myers K.S."/>
            <person name="Donohue T.J."/>
            <person name="Noguera D.R."/>
        </authorList>
    </citation>
    <scope>NUCLEOTIDE SEQUENCE</scope>
    <source>
        <strain evidence="8">LCO1.1</strain>
    </source>
</reference>
<feature type="transmembrane region" description="Helical" evidence="6">
    <location>
        <begin position="59"/>
        <end position="78"/>
    </location>
</feature>
<dbReference type="EMBL" id="VOGC01000009">
    <property type="protein sequence ID" value="MQN02205.1"/>
    <property type="molecule type" value="Genomic_DNA"/>
</dbReference>
<evidence type="ECO:0000256" key="2">
    <source>
        <dbReference type="ARBA" id="ARBA00022475"/>
    </source>
</evidence>
<feature type="transmembrane region" description="Helical" evidence="6">
    <location>
        <begin position="156"/>
        <end position="176"/>
    </location>
</feature>
<dbReference type="GO" id="GO:0005886">
    <property type="term" value="C:plasma membrane"/>
    <property type="evidence" value="ECO:0007669"/>
    <property type="project" value="UniProtKB-SubCell"/>
</dbReference>
<keyword evidence="9" id="KW-1185">Reference proteome</keyword>
<proteinExistence type="predicted"/>
<protein>
    <submittedName>
        <fullName evidence="8">YitT family protein</fullName>
    </submittedName>
</protein>
<dbReference type="Pfam" id="PF10035">
    <property type="entry name" value="DUF2179"/>
    <property type="match status" value="1"/>
</dbReference>
<evidence type="ECO:0000313" key="8">
    <source>
        <dbReference type="EMBL" id="MQN02205.1"/>
    </source>
</evidence>